<reference evidence="1 2" key="1">
    <citation type="journal article" date="2012" name="Stand. Genomic Sci.">
        <title>Genome sequence of the ocean sediment bacterium Saccharomonospora marina type strain (XMU15(T)).</title>
        <authorList>
            <person name="Klenk H.P."/>
            <person name="Lu M."/>
            <person name="Lucas S."/>
            <person name="Lapidus A."/>
            <person name="Copeland A."/>
            <person name="Pitluck S."/>
            <person name="Goodwin L.A."/>
            <person name="Han C."/>
            <person name="Tapia R."/>
            <person name="Brambilla E.M."/>
            <person name="Potter G."/>
            <person name="Land M."/>
            <person name="Ivanova N."/>
            <person name="Rohde M."/>
            <person name="Goker M."/>
            <person name="Detter J.C."/>
            <person name="Li W.J."/>
            <person name="Kyrpides N.C."/>
            <person name="Woyke T."/>
        </authorList>
    </citation>
    <scope>NUCLEOTIDE SEQUENCE [LARGE SCALE GENOMIC DNA]</scope>
    <source>
        <strain evidence="1 2">XMU15</strain>
    </source>
</reference>
<dbReference type="eggNOG" id="ENOG50342RH">
    <property type="taxonomic scope" value="Bacteria"/>
</dbReference>
<dbReference type="InterPro" id="IPR024520">
    <property type="entry name" value="DUF3558"/>
</dbReference>
<evidence type="ECO:0000313" key="2">
    <source>
        <dbReference type="Proteomes" id="UP000004926"/>
    </source>
</evidence>
<proteinExistence type="predicted"/>
<dbReference type="HOGENOM" id="CLU_120484_0_0_11"/>
<dbReference type="AlphaFoldDB" id="H5XAJ4"/>
<keyword evidence="2" id="KW-1185">Reference proteome</keyword>
<accession>H5XAJ4</accession>
<evidence type="ECO:0000313" key="1">
    <source>
        <dbReference type="EMBL" id="EHR50424.1"/>
    </source>
</evidence>
<protein>
    <submittedName>
        <fullName evidence="1">Uncharacterized protein</fullName>
    </submittedName>
</protein>
<dbReference type="Pfam" id="PF12079">
    <property type="entry name" value="DUF3558"/>
    <property type="match status" value="1"/>
</dbReference>
<sequence length="123" mass="12906">MLSPAARSSVGLTTVGTPTTVGEARACDYTEPGGHGVTITIDERAGLADLRSAPRQARELRIGQREALLVADERADDGTCAVLLALAESSSVHVDVSSADFRGTEQACERATTVAELIEPELR</sequence>
<dbReference type="EMBL" id="CM001439">
    <property type="protein sequence ID" value="EHR50424.1"/>
    <property type="molecule type" value="Genomic_DNA"/>
</dbReference>
<gene>
    <name evidence="1" type="ORF">SacmaDRAFT_2170</name>
</gene>
<dbReference type="Proteomes" id="UP000004926">
    <property type="component" value="Chromosome"/>
</dbReference>
<organism evidence="1 2">
    <name type="scientific">Saccharomonospora marina XMU15</name>
    <dbReference type="NCBI Taxonomy" id="882083"/>
    <lineage>
        <taxon>Bacteria</taxon>
        <taxon>Bacillati</taxon>
        <taxon>Actinomycetota</taxon>
        <taxon>Actinomycetes</taxon>
        <taxon>Pseudonocardiales</taxon>
        <taxon>Pseudonocardiaceae</taxon>
        <taxon>Saccharomonospora</taxon>
    </lineage>
</organism>
<name>H5XAJ4_9PSEU</name>
<dbReference type="STRING" id="882083.SacmaDRAFT_2170"/>